<evidence type="ECO:0008006" key="3">
    <source>
        <dbReference type="Google" id="ProtNLM"/>
    </source>
</evidence>
<name>A0A2T2X8L5_9FIRM</name>
<dbReference type="InterPro" id="IPR027417">
    <property type="entry name" value="P-loop_NTPase"/>
</dbReference>
<dbReference type="Proteomes" id="UP000242699">
    <property type="component" value="Unassembled WGS sequence"/>
</dbReference>
<evidence type="ECO:0000313" key="2">
    <source>
        <dbReference type="Proteomes" id="UP000242699"/>
    </source>
</evidence>
<dbReference type="Gene3D" id="3.40.50.300">
    <property type="entry name" value="P-loop containing nucleotide triphosphate hydrolases"/>
    <property type="match status" value="1"/>
</dbReference>
<sequence>MKSSKTYLSPWPLTEQAWQSGHLGHALIVEGTASKAYELAVALCRQLVCEDGGDIACRCRSCSGEMTKHPDVMRLEPEKDRIRREALQMIFQNITRPPLWSPRLVIWIEQAHRLTEAAQNYLLKNLEEPPAYVVFLLTTDQSHGLLATVKSRCQLLRSEPDWEDDGSDFDPYRFFAEKELTRDQIIRFSYWVRSQYRHRQSPSWLALWEASYRAYEHVNANGAQELVKELLRDAFDHARS</sequence>
<protein>
    <recommendedName>
        <fullName evidence="3">DNA polymerase III subunit delta</fullName>
    </recommendedName>
</protein>
<dbReference type="AlphaFoldDB" id="A0A2T2X8L5"/>
<dbReference type="GO" id="GO:0006261">
    <property type="term" value="P:DNA-templated DNA replication"/>
    <property type="evidence" value="ECO:0007669"/>
    <property type="project" value="TreeGrafter"/>
</dbReference>
<dbReference type="EMBL" id="PXYT01000006">
    <property type="protein sequence ID" value="PSR30854.1"/>
    <property type="molecule type" value="Genomic_DNA"/>
</dbReference>
<dbReference type="InterPro" id="IPR050238">
    <property type="entry name" value="DNA_Rep/Repair_Clamp_Loader"/>
</dbReference>
<accession>A0A2T2X8L5</accession>
<dbReference type="PANTHER" id="PTHR11669">
    <property type="entry name" value="REPLICATION FACTOR C / DNA POLYMERASE III GAMMA-TAU SUBUNIT"/>
    <property type="match status" value="1"/>
</dbReference>
<organism evidence="1 2">
    <name type="scientific">Sulfobacillus benefaciens</name>
    <dbReference type="NCBI Taxonomy" id="453960"/>
    <lineage>
        <taxon>Bacteria</taxon>
        <taxon>Bacillati</taxon>
        <taxon>Bacillota</taxon>
        <taxon>Clostridia</taxon>
        <taxon>Eubacteriales</taxon>
        <taxon>Clostridiales Family XVII. Incertae Sedis</taxon>
        <taxon>Sulfobacillus</taxon>
    </lineage>
</organism>
<dbReference type="PANTHER" id="PTHR11669:SF8">
    <property type="entry name" value="DNA POLYMERASE III SUBUNIT DELTA"/>
    <property type="match status" value="1"/>
</dbReference>
<comment type="caution">
    <text evidence="1">The sequence shown here is derived from an EMBL/GenBank/DDBJ whole genome shotgun (WGS) entry which is preliminary data.</text>
</comment>
<dbReference type="SUPFAM" id="SSF52540">
    <property type="entry name" value="P-loop containing nucleoside triphosphate hydrolases"/>
    <property type="match status" value="1"/>
</dbReference>
<evidence type="ECO:0000313" key="1">
    <source>
        <dbReference type="EMBL" id="PSR30854.1"/>
    </source>
</evidence>
<proteinExistence type="predicted"/>
<reference evidence="1 2" key="1">
    <citation type="journal article" date="2014" name="BMC Genomics">
        <title>Comparison of environmental and isolate Sulfobacillus genomes reveals diverse carbon, sulfur, nitrogen, and hydrogen metabolisms.</title>
        <authorList>
            <person name="Justice N.B."/>
            <person name="Norman A."/>
            <person name="Brown C.T."/>
            <person name="Singh A."/>
            <person name="Thomas B.C."/>
            <person name="Banfield J.F."/>
        </authorList>
    </citation>
    <scope>NUCLEOTIDE SEQUENCE [LARGE SCALE GENOMIC DNA]</scope>
    <source>
        <strain evidence="1">AMDSBA1</strain>
    </source>
</reference>
<gene>
    <name evidence="1" type="ORF">C7B43_04140</name>
</gene>
<dbReference type="Pfam" id="PF13177">
    <property type="entry name" value="DNA_pol3_delta2"/>
    <property type="match status" value="1"/>
</dbReference>